<reference evidence="9 10" key="1">
    <citation type="submission" date="2021-05" db="EMBL/GenBank/DDBJ databases">
        <title>Roseococcus sp. XZZS9, whole genome shotgun sequencing project.</title>
        <authorList>
            <person name="Zhao G."/>
            <person name="Shen L."/>
        </authorList>
    </citation>
    <scope>NUCLEOTIDE SEQUENCE [LARGE SCALE GENOMIC DNA]</scope>
    <source>
        <strain evidence="9 10">XZZS9</strain>
    </source>
</reference>
<keyword evidence="6 8" id="KW-0067">ATP-binding</keyword>
<proteinExistence type="inferred from homology"/>
<dbReference type="Gene3D" id="3.30.1300.10">
    <property type="entry name" value="Pantoate-beta-alanine ligase, C-terminal domain"/>
    <property type="match status" value="1"/>
</dbReference>
<dbReference type="NCBIfam" id="TIGR00018">
    <property type="entry name" value="panC"/>
    <property type="match status" value="1"/>
</dbReference>
<evidence type="ECO:0000256" key="1">
    <source>
        <dbReference type="ARBA" id="ARBA00004990"/>
    </source>
</evidence>
<keyword evidence="4 8" id="KW-0566">Pantothenate biosynthesis</keyword>
<dbReference type="RefSeq" id="WP_213671496.1">
    <property type="nucleotide sequence ID" value="NZ_JAHCDA010000003.1"/>
</dbReference>
<comment type="caution">
    <text evidence="9">The sequence shown here is derived from an EMBL/GenBank/DDBJ whole genome shotgun (WGS) entry which is preliminary data.</text>
</comment>
<protein>
    <recommendedName>
        <fullName evidence="8">Pantothenate synthetase</fullName>
        <shortName evidence="8">PS</shortName>
        <ecNumber evidence="8">6.3.2.1</ecNumber>
    </recommendedName>
    <alternativeName>
        <fullName evidence="8">Pantoate--beta-alanine ligase</fullName>
    </alternativeName>
    <alternativeName>
        <fullName evidence="8">Pantoate-activating enzyme</fullName>
    </alternativeName>
</protein>
<evidence type="ECO:0000256" key="5">
    <source>
        <dbReference type="ARBA" id="ARBA00022741"/>
    </source>
</evidence>
<evidence type="ECO:0000313" key="9">
    <source>
        <dbReference type="EMBL" id="MBS7812811.1"/>
    </source>
</evidence>
<keyword evidence="3 8" id="KW-0436">Ligase</keyword>
<dbReference type="InterPro" id="IPR004821">
    <property type="entry name" value="Cyt_trans-like"/>
</dbReference>
<evidence type="ECO:0000256" key="8">
    <source>
        <dbReference type="HAMAP-Rule" id="MF_00158"/>
    </source>
</evidence>
<dbReference type="InterPro" id="IPR042176">
    <property type="entry name" value="Pantoate_ligase_C"/>
</dbReference>
<evidence type="ECO:0000256" key="2">
    <source>
        <dbReference type="ARBA" id="ARBA00009256"/>
    </source>
</evidence>
<dbReference type="HAMAP" id="MF_00158">
    <property type="entry name" value="PanC"/>
    <property type="match status" value="1"/>
</dbReference>
<dbReference type="Pfam" id="PF02569">
    <property type="entry name" value="Pantoate_ligase"/>
    <property type="match status" value="1"/>
</dbReference>
<comment type="function">
    <text evidence="8">Catalyzes the condensation of pantoate with beta-alanine in an ATP-dependent reaction via a pantoyl-adenylate intermediate.</text>
</comment>
<name>A0ABS5QGN9_9PROT</name>
<feature type="active site" description="Proton donor" evidence="8">
    <location>
        <position position="37"/>
    </location>
</feature>
<comment type="pathway">
    <text evidence="1 8">Cofactor biosynthesis; (R)-pantothenate biosynthesis; (R)-pantothenate from (R)-pantoate and beta-alanine: step 1/1.</text>
</comment>
<evidence type="ECO:0000313" key="10">
    <source>
        <dbReference type="Proteomes" id="UP000766336"/>
    </source>
</evidence>
<feature type="binding site" evidence="8">
    <location>
        <begin position="184"/>
        <end position="187"/>
    </location>
    <ligand>
        <name>ATP</name>
        <dbReference type="ChEBI" id="CHEBI:30616"/>
    </ligand>
</feature>
<comment type="subcellular location">
    <subcellularLocation>
        <location evidence="8">Cytoplasm</location>
    </subcellularLocation>
</comment>
<feature type="binding site" evidence="8">
    <location>
        <position position="61"/>
    </location>
    <ligand>
        <name>beta-alanine</name>
        <dbReference type="ChEBI" id="CHEBI:57966"/>
    </ligand>
</feature>
<dbReference type="SUPFAM" id="SSF52374">
    <property type="entry name" value="Nucleotidylyl transferase"/>
    <property type="match status" value="1"/>
</dbReference>
<dbReference type="PANTHER" id="PTHR21299:SF1">
    <property type="entry name" value="PANTOATE--BETA-ALANINE LIGASE"/>
    <property type="match status" value="1"/>
</dbReference>
<feature type="binding site" evidence="8">
    <location>
        <begin position="30"/>
        <end position="37"/>
    </location>
    <ligand>
        <name>ATP</name>
        <dbReference type="ChEBI" id="CHEBI:30616"/>
    </ligand>
</feature>
<dbReference type="Gene3D" id="3.40.50.620">
    <property type="entry name" value="HUPs"/>
    <property type="match status" value="1"/>
</dbReference>
<dbReference type="CDD" id="cd00560">
    <property type="entry name" value="PanC"/>
    <property type="match status" value="1"/>
</dbReference>
<dbReference type="InterPro" id="IPR003721">
    <property type="entry name" value="Pantoate_ligase"/>
</dbReference>
<comment type="catalytic activity">
    <reaction evidence="7 8">
        <text>(R)-pantoate + beta-alanine + ATP = (R)-pantothenate + AMP + diphosphate + H(+)</text>
        <dbReference type="Rhea" id="RHEA:10912"/>
        <dbReference type="ChEBI" id="CHEBI:15378"/>
        <dbReference type="ChEBI" id="CHEBI:15980"/>
        <dbReference type="ChEBI" id="CHEBI:29032"/>
        <dbReference type="ChEBI" id="CHEBI:30616"/>
        <dbReference type="ChEBI" id="CHEBI:33019"/>
        <dbReference type="ChEBI" id="CHEBI:57966"/>
        <dbReference type="ChEBI" id="CHEBI:456215"/>
        <dbReference type="EC" id="6.3.2.1"/>
    </reaction>
</comment>
<feature type="binding site" evidence="8">
    <location>
        <begin position="147"/>
        <end position="150"/>
    </location>
    <ligand>
        <name>ATP</name>
        <dbReference type="ChEBI" id="CHEBI:30616"/>
    </ligand>
</feature>
<keyword evidence="8" id="KW-0963">Cytoplasm</keyword>
<keyword evidence="5 8" id="KW-0547">Nucleotide-binding</keyword>
<keyword evidence="10" id="KW-1185">Reference proteome</keyword>
<dbReference type="InterPro" id="IPR014729">
    <property type="entry name" value="Rossmann-like_a/b/a_fold"/>
</dbReference>
<dbReference type="EMBL" id="JAHCDA010000003">
    <property type="protein sequence ID" value="MBS7812811.1"/>
    <property type="molecule type" value="Genomic_DNA"/>
</dbReference>
<comment type="similarity">
    <text evidence="2 8">Belongs to the pantothenate synthetase family.</text>
</comment>
<evidence type="ECO:0000256" key="3">
    <source>
        <dbReference type="ARBA" id="ARBA00022598"/>
    </source>
</evidence>
<comment type="subunit">
    <text evidence="8">Homodimer.</text>
</comment>
<evidence type="ECO:0000256" key="7">
    <source>
        <dbReference type="ARBA" id="ARBA00048258"/>
    </source>
</evidence>
<feature type="binding site" evidence="8">
    <location>
        <position position="61"/>
    </location>
    <ligand>
        <name>(R)-pantoate</name>
        <dbReference type="ChEBI" id="CHEBI:15980"/>
    </ligand>
</feature>
<evidence type="ECO:0000256" key="4">
    <source>
        <dbReference type="ARBA" id="ARBA00022655"/>
    </source>
</evidence>
<organism evidence="9 10">
    <name type="scientific">Roseococcus pinisoli</name>
    <dbReference type="NCBI Taxonomy" id="2835040"/>
    <lineage>
        <taxon>Bacteria</taxon>
        <taxon>Pseudomonadati</taxon>
        <taxon>Pseudomonadota</taxon>
        <taxon>Alphaproteobacteria</taxon>
        <taxon>Acetobacterales</taxon>
        <taxon>Roseomonadaceae</taxon>
        <taxon>Roseococcus</taxon>
    </lineage>
</organism>
<sequence length="279" mass="29668">MQVVRDAAALAAAVSSWRATGERVAVVPTMGYLHEGHLALVARARELAPRVIATIFVNPTQFAPHEDLGRYPRDEAGDIAKLEAAGCDLLFAPSVEVMYPPGFATRIAMGGPAEGLEGTHRPQMFSGVALVCSRLFGLTRADVAVFGEKDWQQVMVVRRAVEDLALPIAIETVPTVRAADGLALSSRNAYLDPEARAKAVAMHAALLHAAERLKAGATAAEACGEAEAQLRAAGFRQVDYVALRRAADFAETERLDGPGRLLGAAWLGQVRLIDNLPVG</sequence>
<comment type="miscellaneous">
    <text evidence="8">The reaction proceeds by a bi uni uni bi ping pong mechanism.</text>
</comment>
<feature type="binding site" evidence="8">
    <location>
        <position position="176"/>
    </location>
    <ligand>
        <name>ATP</name>
        <dbReference type="ChEBI" id="CHEBI:30616"/>
    </ligand>
</feature>
<feature type="binding site" evidence="8">
    <location>
        <position position="153"/>
    </location>
    <ligand>
        <name>(R)-pantoate</name>
        <dbReference type="ChEBI" id="CHEBI:15980"/>
    </ligand>
</feature>
<accession>A0ABS5QGN9</accession>
<dbReference type="NCBIfam" id="TIGR00125">
    <property type="entry name" value="cyt_tran_rel"/>
    <property type="match status" value="1"/>
</dbReference>
<dbReference type="PANTHER" id="PTHR21299">
    <property type="entry name" value="CYTIDYLATE KINASE/PANTOATE-BETA-ALANINE LIGASE"/>
    <property type="match status" value="1"/>
</dbReference>
<dbReference type="GO" id="GO:0016874">
    <property type="term" value="F:ligase activity"/>
    <property type="evidence" value="ECO:0007669"/>
    <property type="project" value="UniProtKB-KW"/>
</dbReference>
<gene>
    <name evidence="8 9" type="primary">panC</name>
    <name evidence="9" type="ORF">KHU32_17815</name>
</gene>
<dbReference type="Proteomes" id="UP000766336">
    <property type="component" value="Unassembled WGS sequence"/>
</dbReference>
<evidence type="ECO:0000256" key="6">
    <source>
        <dbReference type="ARBA" id="ARBA00022840"/>
    </source>
</evidence>
<dbReference type="EC" id="6.3.2.1" evidence="8"/>